<dbReference type="InterPro" id="IPR027417">
    <property type="entry name" value="P-loop_NTPase"/>
</dbReference>
<evidence type="ECO:0000256" key="4">
    <source>
        <dbReference type="SAM" id="Coils"/>
    </source>
</evidence>
<organism evidence="6 7">
    <name type="scientific">Anoxybacillus andreesenii</name>
    <dbReference type="NCBI Taxonomy" id="1325932"/>
    <lineage>
        <taxon>Bacteria</taxon>
        <taxon>Bacillati</taxon>
        <taxon>Bacillota</taxon>
        <taxon>Bacilli</taxon>
        <taxon>Bacillales</taxon>
        <taxon>Anoxybacillaceae</taxon>
        <taxon>Anoxybacillus</taxon>
    </lineage>
</organism>
<feature type="coiled-coil region" evidence="4">
    <location>
        <begin position="415"/>
        <end position="507"/>
    </location>
</feature>
<dbReference type="Pfam" id="PF13558">
    <property type="entry name" value="SbcC_Walker_B"/>
    <property type="match status" value="1"/>
</dbReference>
<feature type="coiled-coil region" evidence="4">
    <location>
        <begin position="551"/>
        <end position="578"/>
    </location>
</feature>
<dbReference type="GO" id="GO:0004527">
    <property type="term" value="F:exonuclease activity"/>
    <property type="evidence" value="ECO:0007669"/>
    <property type="project" value="UniProtKB-KW"/>
</dbReference>
<keyword evidence="7" id="KW-1185">Reference proteome</keyword>
<evidence type="ECO:0000256" key="3">
    <source>
        <dbReference type="ARBA" id="ARBA00013368"/>
    </source>
</evidence>
<evidence type="ECO:0000259" key="5">
    <source>
        <dbReference type="Pfam" id="PF13476"/>
    </source>
</evidence>
<reference evidence="6 7" key="1">
    <citation type="submission" date="2023-07" db="EMBL/GenBank/DDBJ databases">
        <title>Genomic Encyclopedia of Type Strains, Phase IV (KMG-IV): sequencing the most valuable type-strain genomes for metagenomic binning, comparative biology and taxonomic classification.</title>
        <authorList>
            <person name="Goeker M."/>
        </authorList>
    </citation>
    <scope>NUCLEOTIDE SEQUENCE [LARGE SCALE GENOMIC DNA]</scope>
    <source>
        <strain evidence="6 7">DSM 23948</strain>
    </source>
</reference>
<keyword evidence="6" id="KW-0540">Nuclease</keyword>
<dbReference type="PANTHER" id="PTHR32114">
    <property type="entry name" value="ABC TRANSPORTER ABCH.3"/>
    <property type="match status" value="1"/>
</dbReference>
<feature type="coiled-coil region" evidence="4">
    <location>
        <begin position="770"/>
        <end position="840"/>
    </location>
</feature>
<evidence type="ECO:0000256" key="2">
    <source>
        <dbReference type="ARBA" id="ARBA00011322"/>
    </source>
</evidence>
<keyword evidence="4" id="KW-0175">Coiled coil</keyword>
<keyword evidence="6" id="KW-0378">Hydrolase</keyword>
<dbReference type="RefSeq" id="WP_307149406.1">
    <property type="nucleotide sequence ID" value="NZ_JAUSTU010000004.1"/>
</dbReference>
<dbReference type="SUPFAM" id="SSF52540">
    <property type="entry name" value="P-loop containing nucleoside triphosphate hydrolases"/>
    <property type="match status" value="1"/>
</dbReference>
<protein>
    <recommendedName>
        <fullName evidence="3">Nuclease SbcCD subunit C</fullName>
    </recommendedName>
</protein>
<dbReference type="PANTHER" id="PTHR32114:SF2">
    <property type="entry name" value="ABC TRANSPORTER ABCH.3"/>
    <property type="match status" value="1"/>
</dbReference>
<comment type="similarity">
    <text evidence="1">Belongs to the SMC family. SbcC subfamily.</text>
</comment>
<comment type="caution">
    <text evidence="6">The sequence shown here is derived from an EMBL/GenBank/DDBJ whole genome shotgun (WGS) entry which is preliminary data.</text>
</comment>
<feature type="coiled-coil region" evidence="4">
    <location>
        <begin position="609"/>
        <end position="667"/>
    </location>
</feature>
<proteinExistence type="inferred from homology"/>
<dbReference type="InterPro" id="IPR038729">
    <property type="entry name" value="Rad50/SbcC_AAA"/>
</dbReference>
<gene>
    <name evidence="6" type="ORF">J2S07_001119</name>
</gene>
<evidence type="ECO:0000256" key="1">
    <source>
        <dbReference type="ARBA" id="ARBA00006930"/>
    </source>
</evidence>
<dbReference type="Proteomes" id="UP001231362">
    <property type="component" value="Unassembled WGS sequence"/>
</dbReference>
<name>A0ABT9V1S0_9BACL</name>
<feature type="domain" description="Rad50/SbcC-type AAA" evidence="5">
    <location>
        <begin position="5"/>
        <end position="218"/>
    </location>
</feature>
<keyword evidence="6" id="KW-0269">Exonuclease</keyword>
<feature type="coiled-coil region" evidence="4">
    <location>
        <begin position="186"/>
        <end position="390"/>
    </location>
</feature>
<dbReference type="Gene3D" id="3.40.50.300">
    <property type="entry name" value="P-loop containing nucleotide triphosphate hydrolases"/>
    <property type="match status" value="2"/>
</dbReference>
<evidence type="ECO:0000313" key="7">
    <source>
        <dbReference type="Proteomes" id="UP001231362"/>
    </source>
</evidence>
<dbReference type="Pfam" id="PF13476">
    <property type="entry name" value="AAA_23"/>
    <property type="match status" value="1"/>
</dbReference>
<sequence length="1045" mass="120891">MRPLKLTMQAFGPYAKTETIDFTELGNRTMFVISGKTGSGKTTIFDGISYAIYGKASGEDRNGPELRSQFASEDLPTEVSLHFTLRGKNYFIRRSPQQEKKKERGEGFRTIGATAELYQLDEHGEMQLLGANVRDVDERIKEIMLIDSNQFRQILMIPQGEFRKLLTSDSKEKELILQRLFHTELYKRIEEKLKEEATSLKKAVEKQEEDRNQLIRKISALYNQDLHGYLETGSVNDVVIFPLLEDEIEKMKEHLEILSREVKMKEKDKEALAKKLHDAESIVKQMRTRDELGARIAELEGQKDLFERKEKDIALAHQAAILAKQEELCQRLSREKNSLLQDLEIRKQRVENIQLLLQKREEAWLREQGREGERKQAQEALHSLQQMKEDVKSFALLEKEVLTLEQELLGFKGQHKLAEENLQMAEERLKTLQDEKEALQKTDLLLLENERQFEKQENEMTLLLKYEAQALKYQENIELLARKRGQFGQAKQRLEDAKKLIEELEHRWLHGQAANLASKLRDGEACPVCGSEHHPQPAAAIGVQLPDEKELEAAKAQVAELERERMDAESAFLEVQSRVGMMGETIKELHSEILKIRDDFSEEKLEPLKNHLLDMKRKLQKEQSKLKEDQLKLQKMADVIQSQEEKKKDYQNKVEKLTKAINQTSIAFAEKNTNFNGMKARIPEDLRSIQAFEQKWNEAVRKQEMLQKQFERAQSEFLETKEQLTSEEAGFVTVKQHAADKETELNQERAIFLNQMREQGFNTYKEYEAAKRTEAQIQQLEREIREYRENLRSVTDRYQDLYEMLKDVAVPDLEGLALDLKEIQDQIAELNQTYTDLLIKKRDNENIRDGIVRINEDLKVNEERYKLVGELYDISRGQNQLKITFERYVLAAFLDDILHEANMRLLKMTSGRYQMIRKTDRAKGNAQSGLELLVFDQYTGQERHVKTLSGGESFKAALSLALGLADVVQNYAGGVSLETMFIDEGFGTLDPESLDQAIEALIDIQSSGRLVGIISHVPELRERIDARLEVTATQTGSTTEFYFLS</sequence>
<evidence type="ECO:0000313" key="6">
    <source>
        <dbReference type="EMBL" id="MDQ0154815.1"/>
    </source>
</evidence>
<dbReference type="EMBL" id="JAUSTU010000004">
    <property type="protein sequence ID" value="MDQ0154815.1"/>
    <property type="molecule type" value="Genomic_DNA"/>
</dbReference>
<accession>A0ABT9V1S0</accession>
<comment type="subunit">
    <text evidence="2">Heterodimer of SbcC and SbcD.</text>
</comment>